<dbReference type="CDD" id="cd09172">
    <property type="entry name" value="PLDc_Nuc_like_unchar1_1"/>
    <property type="match status" value="1"/>
</dbReference>
<dbReference type="InterPro" id="IPR001736">
    <property type="entry name" value="PLipase_D/transphosphatidylase"/>
</dbReference>
<keyword evidence="8" id="KW-0378">Hydrolase</keyword>
<dbReference type="GO" id="GO:0006334">
    <property type="term" value="P:nucleosome assembly"/>
    <property type="evidence" value="ECO:0007669"/>
    <property type="project" value="InterPro"/>
</dbReference>
<keyword evidence="9" id="KW-0442">Lipid degradation</keyword>
<dbReference type="GO" id="GO:0003677">
    <property type="term" value="F:DNA binding"/>
    <property type="evidence" value="ECO:0007669"/>
    <property type="project" value="InterPro"/>
</dbReference>
<evidence type="ECO:0000256" key="8">
    <source>
        <dbReference type="ARBA" id="ARBA00022801"/>
    </source>
</evidence>
<evidence type="ECO:0000313" key="14">
    <source>
        <dbReference type="EMBL" id="QND72136.1"/>
    </source>
</evidence>
<organism evidence="14 15">
    <name type="scientific">Tardiphaga robiniae</name>
    <dbReference type="NCBI Taxonomy" id="943830"/>
    <lineage>
        <taxon>Bacteria</taxon>
        <taxon>Pseudomonadati</taxon>
        <taxon>Pseudomonadota</taxon>
        <taxon>Alphaproteobacteria</taxon>
        <taxon>Hyphomicrobiales</taxon>
        <taxon>Nitrobacteraceae</taxon>
        <taxon>Tardiphaga</taxon>
    </lineage>
</organism>
<reference evidence="15" key="1">
    <citation type="journal article" date="2020" name="Mol. Plant Microbe">
        <title>Rhizobial microsymbionts of the narrowly endemic Oxytropis species growing in Kamchatka are characterized by significant genetic diversity and possess a set of genes that are associated with T3SS and T6SS secretion systems and can affect the development of symbiosis.</title>
        <authorList>
            <person name="Safronova V."/>
            <person name="Guro P."/>
            <person name="Sazanova A."/>
            <person name="Kuznetsova I."/>
            <person name="Belimov A."/>
            <person name="Yakubov V."/>
            <person name="Chirak E."/>
            <person name="Afonin A."/>
            <person name="Gogolev Y."/>
            <person name="Andronov E."/>
            <person name="Tikhonovich I."/>
        </authorList>
    </citation>
    <scope>NUCLEOTIDE SEQUENCE [LARGE SCALE GENOMIC DNA]</scope>
    <source>
        <strain evidence="15">581</strain>
    </source>
</reference>
<keyword evidence="10" id="KW-0443">Lipid metabolism</keyword>
<dbReference type="AlphaFoldDB" id="A0A7G6TZF4"/>
<evidence type="ECO:0000256" key="7">
    <source>
        <dbReference type="ARBA" id="ARBA00022525"/>
    </source>
</evidence>
<comment type="function">
    <text evidence="2">Could be a virulence factor.</text>
</comment>
<evidence type="ECO:0000256" key="12">
    <source>
        <dbReference type="SAM" id="MobiDB-lite"/>
    </source>
</evidence>
<sequence>MRVTTSAGAFEASAIAGTRAIMIALNCDESACKGLLGFAFQRAKGAGKPEFLRSLKVFEEVEPEPDTEHGEYFTDKFPIQSFLWSDYTAEPGTTYHFEVIPVFGDPTAPELREAARLAFTVTTEKEDDGQHGIWFNRGAIASQAYARKFKNHKPTDAEMDNPKDKHTVWLSRGLLEACLDYIDTTKKSEALRACIYEFTYAPIIEAFKAKIDDGFDVRLIVHDDKKGKNRKAMKAAGLDVKAKHNGEPVVIWRTRPPIPHNKFIIKLDGDEPQEVWTGSTNITPSGFLGQSNVGHLVHDSDVAEQYLKYWTILSDNPTGKPAKEGVAEISPYPPALVKPGSQTCIFSPRQTASMLNWYADRMSDATSSIMFTAAFNVAADFIEPLARDRDFLRFVLKEKPPTADERKALKGDRDLQISFGAVLGAEFKVVDGKLVAKRKVKEFPLDRWFLKEELTRDEGNIFFVHTKYLLIDPLSDDPLICTGSANFSEGSLTTNDENMILIRGSTRVADIYMTEFDRLFRHFYFRDVANDVASKRKKGEKPEKVFLDPDDRWTQSYFKLGGFKSRRREMFFTIPASNWTVNAATHSDDEPVRPPKKKKAAKAVAKKAKTKTAKKKTTKKTAKAASAKKAKTAKSKKVAKAKTKKAKAKTTKAKKAKTKKSKAKSKR</sequence>
<dbReference type="Pfam" id="PF13091">
    <property type="entry name" value="PLDc_2"/>
    <property type="match status" value="2"/>
</dbReference>
<evidence type="ECO:0000256" key="4">
    <source>
        <dbReference type="ARBA" id="ARBA00008664"/>
    </source>
</evidence>
<dbReference type="GO" id="GO:0000786">
    <property type="term" value="C:nucleosome"/>
    <property type="evidence" value="ECO:0007669"/>
    <property type="project" value="InterPro"/>
</dbReference>
<dbReference type="InterPro" id="IPR005819">
    <property type="entry name" value="H1/H5"/>
</dbReference>
<dbReference type="GO" id="GO:0030527">
    <property type="term" value="F:structural constituent of chromatin"/>
    <property type="evidence" value="ECO:0007669"/>
    <property type="project" value="InterPro"/>
</dbReference>
<comment type="catalytic activity">
    <reaction evidence="1">
        <text>a 1,2-diacyl-sn-glycero-3-phosphocholine + H2O = a 1,2-diacyl-sn-glycero-3-phosphate + choline + H(+)</text>
        <dbReference type="Rhea" id="RHEA:14445"/>
        <dbReference type="ChEBI" id="CHEBI:15354"/>
        <dbReference type="ChEBI" id="CHEBI:15377"/>
        <dbReference type="ChEBI" id="CHEBI:15378"/>
        <dbReference type="ChEBI" id="CHEBI:57643"/>
        <dbReference type="ChEBI" id="CHEBI:58608"/>
        <dbReference type="EC" id="3.1.4.4"/>
    </reaction>
</comment>
<dbReference type="Gene3D" id="3.30.870.10">
    <property type="entry name" value="Endonuclease Chain A"/>
    <property type="match status" value="2"/>
</dbReference>
<evidence type="ECO:0000256" key="3">
    <source>
        <dbReference type="ARBA" id="ARBA00004613"/>
    </source>
</evidence>
<dbReference type="InterPro" id="IPR051406">
    <property type="entry name" value="PLD_domain"/>
</dbReference>
<evidence type="ECO:0000256" key="6">
    <source>
        <dbReference type="ARBA" id="ARBA00018392"/>
    </source>
</evidence>
<dbReference type="EC" id="3.1.4.4" evidence="5"/>
<proteinExistence type="inferred from homology"/>
<name>A0A7G6TZF4_9BRAD</name>
<dbReference type="GO" id="GO:0016891">
    <property type="term" value="F:RNA endonuclease activity producing 5'-phosphomonoesters, hydrolytic mechanism"/>
    <property type="evidence" value="ECO:0007669"/>
    <property type="project" value="TreeGrafter"/>
</dbReference>
<dbReference type="InterPro" id="IPR025202">
    <property type="entry name" value="PLD-like_dom"/>
</dbReference>
<accession>A0A7G6TZF4</accession>
<dbReference type="EMBL" id="CP050292">
    <property type="protein sequence ID" value="QND72136.1"/>
    <property type="molecule type" value="Genomic_DNA"/>
</dbReference>
<evidence type="ECO:0000259" key="13">
    <source>
        <dbReference type="PROSITE" id="PS50035"/>
    </source>
</evidence>
<comment type="subcellular location">
    <subcellularLocation>
        <location evidence="3">Secreted</location>
    </subcellularLocation>
</comment>
<dbReference type="PRINTS" id="PR00624">
    <property type="entry name" value="HISTONEH5"/>
</dbReference>
<feature type="compositionally biased region" description="Basic residues" evidence="12">
    <location>
        <begin position="594"/>
        <end position="667"/>
    </location>
</feature>
<dbReference type="PANTHER" id="PTHR43856:SF1">
    <property type="entry name" value="MITOCHONDRIAL CARDIOLIPIN HYDROLASE"/>
    <property type="match status" value="1"/>
</dbReference>
<dbReference type="GO" id="GO:0004630">
    <property type="term" value="F:phospholipase D activity"/>
    <property type="evidence" value="ECO:0007669"/>
    <property type="project" value="UniProtKB-EC"/>
</dbReference>
<dbReference type="SUPFAM" id="SSF56024">
    <property type="entry name" value="Phospholipase D/nuclease"/>
    <property type="match status" value="2"/>
</dbReference>
<evidence type="ECO:0000256" key="5">
    <source>
        <dbReference type="ARBA" id="ARBA00012027"/>
    </source>
</evidence>
<protein>
    <recommendedName>
        <fullName evidence="6">Phospholipase D</fullName>
        <ecNumber evidence="5">3.1.4.4</ecNumber>
    </recommendedName>
    <alternativeName>
        <fullName evidence="11">Choline phosphatase</fullName>
    </alternativeName>
</protein>
<dbReference type="KEGG" id="trb:HB776_13585"/>
<dbReference type="PANTHER" id="PTHR43856">
    <property type="entry name" value="CARDIOLIPIN HYDROLASE"/>
    <property type="match status" value="1"/>
</dbReference>
<evidence type="ECO:0000256" key="1">
    <source>
        <dbReference type="ARBA" id="ARBA00000798"/>
    </source>
</evidence>
<feature type="domain" description="PLD phosphodiesterase" evidence="13">
    <location>
        <begin position="460"/>
        <end position="491"/>
    </location>
</feature>
<comment type="similarity">
    <text evidence="4">Belongs to the phospholipase D family.</text>
</comment>
<evidence type="ECO:0000256" key="11">
    <source>
        <dbReference type="ARBA" id="ARBA00029594"/>
    </source>
</evidence>
<evidence type="ECO:0000313" key="15">
    <source>
        <dbReference type="Proteomes" id="UP000515291"/>
    </source>
</evidence>
<evidence type="ECO:0000256" key="9">
    <source>
        <dbReference type="ARBA" id="ARBA00022963"/>
    </source>
</evidence>
<dbReference type="GO" id="GO:0016042">
    <property type="term" value="P:lipid catabolic process"/>
    <property type="evidence" value="ECO:0007669"/>
    <property type="project" value="UniProtKB-KW"/>
</dbReference>
<keyword evidence="7" id="KW-0964">Secreted</keyword>
<dbReference type="Proteomes" id="UP000515291">
    <property type="component" value="Chromosome"/>
</dbReference>
<gene>
    <name evidence="14" type="ORF">HB776_13585</name>
</gene>
<dbReference type="PROSITE" id="PS50035">
    <property type="entry name" value="PLD"/>
    <property type="match status" value="1"/>
</dbReference>
<dbReference type="GO" id="GO:0006793">
    <property type="term" value="P:phosphorus metabolic process"/>
    <property type="evidence" value="ECO:0007669"/>
    <property type="project" value="UniProtKB-ARBA"/>
</dbReference>
<evidence type="ECO:0000256" key="2">
    <source>
        <dbReference type="ARBA" id="ARBA00003145"/>
    </source>
</evidence>
<feature type="region of interest" description="Disordered" evidence="12">
    <location>
        <begin position="585"/>
        <end position="667"/>
    </location>
</feature>
<dbReference type="GO" id="GO:0005576">
    <property type="term" value="C:extracellular region"/>
    <property type="evidence" value="ECO:0007669"/>
    <property type="project" value="UniProtKB-SubCell"/>
</dbReference>
<dbReference type="RefSeq" id="WP_184518418.1">
    <property type="nucleotide sequence ID" value="NZ_CP050292.1"/>
</dbReference>
<evidence type="ECO:0000256" key="10">
    <source>
        <dbReference type="ARBA" id="ARBA00023098"/>
    </source>
</evidence>